<dbReference type="InterPro" id="IPR017871">
    <property type="entry name" value="ABC_transporter-like_CS"/>
</dbReference>
<evidence type="ECO:0000259" key="11">
    <source>
        <dbReference type="PROSITE" id="PS50893"/>
    </source>
</evidence>
<evidence type="ECO:0000256" key="1">
    <source>
        <dbReference type="ARBA" id="ARBA00004141"/>
    </source>
</evidence>
<dbReference type="GO" id="GO:0005524">
    <property type="term" value="F:ATP binding"/>
    <property type="evidence" value="ECO:0007669"/>
    <property type="project" value="UniProtKB-KW"/>
</dbReference>
<feature type="transmembrane region" description="Helical" evidence="10">
    <location>
        <begin position="1152"/>
        <end position="1170"/>
    </location>
</feature>
<dbReference type="InterPro" id="IPR013525">
    <property type="entry name" value="ABC2_TM"/>
</dbReference>
<evidence type="ECO:0000256" key="4">
    <source>
        <dbReference type="ARBA" id="ARBA00022692"/>
    </source>
</evidence>
<accession>A0A2P6NU98</accession>
<keyword evidence="4 10" id="KW-0812">Transmembrane</keyword>
<dbReference type="GO" id="GO:0140359">
    <property type="term" value="F:ABC-type transporter activity"/>
    <property type="evidence" value="ECO:0007669"/>
    <property type="project" value="InterPro"/>
</dbReference>
<dbReference type="InterPro" id="IPR010929">
    <property type="entry name" value="PDR_CDR_ABC"/>
</dbReference>
<feature type="domain" description="ABC transporter" evidence="11">
    <location>
        <begin position="822"/>
        <end position="1065"/>
    </location>
</feature>
<dbReference type="STRING" id="1890364.A0A2P6NU98"/>
<dbReference type="OrthoDB" id="245989at2759"/>
<keyword evidence="13" id="KW-1185">Reference proteome</keyword>
<dbReference type="InterPro" id="IPR034003">
    <property type="entry name" value="ABCG_PDR_2"/>
</dbReference>
<feature type="transmembrane region" description="Helical" evidence="10">
    <location>
        <begin position="750"/>
        <end position="773"/>
    </location>
</feature>
<feature type="transmembrane region" description="Helical" evidence="10">
    <location>
        <begin position="1182"/>
        <end position="1201"/>
    </location>
</feature>
<dbReference type="PANTHER" id="PTHR19241">
    <property type="entry name" value="ATP-BINDING CASSETTE TRANSPORTER"/>
    <property type="match status" value="1"/>
</dbReference>
<dbReference type="EMBL" id="MDYQ01000020">
    <property type="protein sequence ID" value="PRP87448.1"/>
    <property type="molecule type" value="Genomic_DNA"/>
</dbReference>
<dbReference type="Gene3D" id="3.40.50.300">
    <property type="entry name" value="P-loop containing nucleotide triphosphate hydrolases"/>
    <property type="match status" value="2"/>
</dbReference>
<evidence type="ECO:0000256" key="3">
    <source>
        <dbReference type="ARBA" id="ARBA00022448"/>
    </source>
</evidence>
<feature type="transmembrane region" description="Helical" evidence="10">
    <location>
        <begin position="1222"/>
        <end position="1252"/>
    </location>
</feature>
<dbReference type="Pfam" id="PF01061">
    <property type="entry name" value="ABC2_membrane"/>
    <property type="match status" value="2"/>
</dbReference>
<feature type="transmembrane region" description="Helical" evidence="10">
    <location>
        <begin position="645"/>
        <end position="663"/>
    </location>
</feature>
<dbReference type="PROSITE" id="PS50893">
    <property type="entry name" value="ABC_TRANSPORTER_2"/>
    <property type="match status" value="2"/>
</dbReference>
<evidence type="ECO:0000256" key="8">
    <source>
        <dbReference type="ARBA" id="ARBA00022989"/>
    </source>
</evidence>
<evidence type="ECO:0000256" key="9">
    <source>
        <dbReference type="ARBA" id="ARBA00023136"/>
    </source>
</evidence>
<keyword evidence="7" id="KW-0067">ATP-binding</keyword>
<dbReference type="GO" id="GO:0016020">
    <property type="term" value="C:membrane"/>
    <property type="evidence" value="ECO:0007669"/>
    <property type="project" value="UniProtKB-SubCell"/>
</dbReference>
<comment type="similarity">
    <text evidence="2">Belongs to the ABC transporter superfamily. ABCG family. PDR (TC 3.A.1.205) subfamily.</text>
</comment>
<dbReference type="InterPro" id="IPR003439">
    <property type="entry name" value="ABC_transporter-like_ATP-bd"/>
</dbReference>
<dbReference type="SUPFAM" id="SSF52540">
    <property type="entry name" value="P-loop containing nucleoside triphosphate hydrolases"/>
    <property type="match status" value="2"/>
</dbReference>
<keyword evidence="5" id="KW-0677">Repeat</keyword>
<dbReference type="InterPro" id="IPR027417">
    <property type="entry name" value="P-loop_NTPase"/>
</dbReference>
<sequence>MNADKLTINILALPETSDETTHRPTDVRTLFIGASADILQDINVKESVRTFEDVAASLVESVKDIELEDLSRNSDLEKATLPEGLNVKRWFEDSVRNRLAQGGHTKKMSVIAKNLTVVGRGAAGTVIPDNMSSFTALFKLLWIPSWFSKKKEDLDFNILKDVSAFCQEGEMLLVLGRPGSGCSSFLRVIANQRDNFVRVDGDVSYGGIPAKDFRRYLGEAIYAPEEDAHYPTLTVKQTLDFALRMKTPGQLGSFDRKKTFRQSVSGLLTKMFGLTKQCDTMVGDQWIRGLSGGERKRMTISEAMVSTSPINCWDCSTRGLDSAYALSYAKSLRIMSDVLHKTTIATFYQASESIYQLFDRVLVLEKGRCIYFGPTSEAKQYFIDLGFECEPRKSTPDFVTGVTNPQERKIKKGYEDTAPLDFVSLEDRWMASEAKKRADQALEQAADQIERDQPAEEFIQEVKEMKGKSARKGSLYNVSIFSQAAGLVRRQAQLVWGFKLSLVVRYVSVIIQALIYGSVFLNMPTNSTGAFTRGGAIFSAIMQNSFVATAEIPNTFFGRPVLQKQKTYAMYHPAAFHIAQVIVDVPIVLVQALLFSVISYWMYGLQAEAGKFFVYFFTLFITIMCLTAFFRALGNLSPSFDLSQQAMGVSIIVLFTYCGYFIPYNQMKPWLIWIHWINPFGYAFKGLLLNEMNGLTFDCSTSGHVPNGPEYTNPAYRVCALAGAIPGQVTTTGETYVNTALGFNTGQMSINIAAVCFLWILFVAVNCLAVEYLNWSSGGFTKKVFKGGKAPKVNEIVEGDRKDVTSDGGELERVMTMSGSIFMWKDIRYTVPVKGGKRLLLDDVSGWIKPGQMTALIGSSGAGKTTLLDVLAQRKTEGTVEGTMLLDGKALKRDFERITGYVEQMDVHNGFVTVREALQFSAKLRQESDISIEAKYEYVEKVLEMMEMTSLGDCLVGSLESGIGISVEERKRLTIGMELVARPHILFLDEPTSGLDAQSSYNIVKFCRKLADAGMPLVCTIHQPSSVLFEYFDRLLLLAKGGQTVFFGDIGRKSSTLTEYFEKNGSRKCLEGENPAEYILEVTSDEEENWPAVWKGSQQLQEIRGELDRLSSLQKPDNGKEAKEFATTTWYQFVEVYRRLNVVFWRSPDYNVSRVGLALIVGLLIGFSFWDLENSTSDLQQRVLAIFLILILGIMLIIAAQPQFMMLRDLFKRDYSSKFYSWFPFSTAMVAVEIPYLTVAASLCVVCCYWSVGLDSTAYNGFYFWIAFVVFMYMVVAFGQMIASMSPNIVVAMLILPIFNTFLFLFSGVLAPPYSLPYFWRSWMYPVDPFHYFLEGVLTTVLHPVQVTCNERDLLTYNVPAGETCGSYSAAFLARSTGYVTDPESTTNCSYCQYSSGQEYYESLGWSLDHRWRNFGLLWCYWTFNVFAAAFFVWLFKKQSR</sequence>
<feature type="transmembrane region" description="Helical" evidence="10">
    <location>
        <begin position="1290"/>
        <end position="1311"/>
    </location>
</feature>
<dbReference type="GO" id="GO:0016887">
    <property type="term" value="F:ATP hydrolysis activity"/>
    <property type="evidence" value="ECO:0007669"/>
    <property type="project" value="InterPro"/>
</dbReference>
<reference evidence="12 13" key="1">
    <citation type="journal article" date="2018" name="Genome Biol. Evol.">
        <title>Multiple Roots of Fruiting Body Formation in Amoebozoa.</title>
        <authorList>
            <person name="Hillmann F."/>
            <person name="Forbes G."/>
            <person name="Novohradska S."/>
            <person name="Ferling I."/>
            <person name="Riege K."/>
            <person name="Groth M."/>
            <person name="Westermann M."/>
            <person name="Marz M."/>
            <person name="Spaller T."/>
            <person name="Winckler T."/>
            <person name="Schaap P."/>
            <person name="Glockner G."/>
        </authorList>
    </citation>
    <scope>NUCLEOTIDE SEQUENCE [LARGE SCALE GENOMIC DNA]</scope>
    <source>
        <strain evidence="12 13">Jena</strain>
    </source>
</reference>
<evidence type="ECO:0000256" key="5">
    <source>
        <dbReference type="ARBA" id="ARBA00022737"/>
    </source>
</evidence>
<keyword evidence="6" id="KW-0547">Nucleotide-binding</keyword>
<evidence type="ECO:0000313" key="12">
    <source>
        <dbReference type="EMBL" id="PRP87448.1"/>
    </source>
</evidence>
<organism evidence="12 13">
    <name type="scientific">Planoprotostelium fungivorum</name>
    <dbReference type="NCBI Taxonomy" id="1890364"/>
    <lineage>
        <taxon>Eukaryota</taxon>
        <taxon>Amoebozoa</taxon>
        <taxon>Evosea</taxon>
        <taxon>Variosea</taxon>
        <taxon>Cavosteliida</taxon>
        <taxon>Cavosteliaceae</taxon>
        <taxon>Planoprotostelium</taxon>
    </lineage>
</organism>
<name>A0A2P6NU98_9EUKA</name>
<keyword evidence="9 10" id="KW-0472">Membrane</keyword>
<feature type="transmembrane region" description="Helical" evidence="10">
    <location>
        <begin position="574"/>
        <end position="600"/>
    </location>
</feature>
<evidence type="ECO:0000256" key="7">
    <source>
        <dbReference type="ARBA" id="ARBA00022840"/>
    </source>
</evidence>
<comment type="caution">
    <text evidence="12">The sequence shown here is derived from an EMBL/GenBank/DDBJ whole genome shotgun (WGS) entry which is preliminary data.</text>
</comment>
<feature type="transmembrane region" description="Helical" evidence="10">
    <location>
        <begin position="1258"/>
        <end position="1278"/>
    </location>
</feature>
<dbReference type="Proteomes" id="UP000241769">
    <property type="component" value="Unassembled WGS sequence"/>
</dbReference>
<evidence type="ECO:0000256" key="2">
    <source>
        <dbReference type="ARBA" id="ARBA00006012"/>
    </source>
</evidence>
<dbReference type="CDD" id="cd03233">
    <property type="entry name" value="ABCG_PDR_domain1"/>
    <property type="match status" value="1"/>
</dbReference>
<feature type="transmembrane region" description="Helical" evidence="10">
    <location>
        <begin position="612"/>
        <end position="633"/>
    </location>
</feature>
<feature type="transmembrane region" description="Helical" evidence="10">
    <location>
        <begin position="1416"/>
        <end position="1436"/>
    </location>
</feature>
<dbReference type="Pfam" id="PF00005">
    <property type="entry name" value="ABC_tran"/>
    <property type="match status" value="2"/>
</dbReference>
<keyword evidence="8 10" id="KW-1133">Transmembrane helix</keyword>
<evidence type="ECO:0000256" key="6">
    <source>
        <dbReference type="ARBA" id="ARBA00022741"/>
    </source>
</evidence>
<dbReference type="InterPro" id="IPR043926">
    <property type="entry name" value="ABCG_dom"/>
</dbReference>
<dbReference type="InterPro" id="IPR003593">
    <property type="entry name" value="AAA+_ATPase"/>
</dbReference>
<protein>
    <recommendedName>
        <fullName evidence="11">ABC transporter domain-containing protein</fullName>
    </recommendedName>
</protein>
<dbReference type="FunFam" id="3.40.50.300:FF:000054">
    <property type="entry name" value="ABC multidrug transporter atrF"/>
    <property type="match status" value="1"/>
</dbReference>
<dbReference type="InterPro" id="IPR034001">
    <property type="entry name" value="ABCG_PDR_1"/>
</dbReference>
<dbReference type="Pfam" id="PF06422">
    <property type="entry name" value="PDR_CDR"/>
    <property type="match status" value="2"/>
</dbReference>
<comment type="subcellular location">
    <subcellularLocation>
        <location evidence="1">Membrane</location>
        <topology evidence="1">Multi-pass membrane protein</topology>
    </subcellularLocation>
</comment>
<proteinExistence type="inferred from homology"/>
<dbReference type="InParanoid" id="A0A2P6NU98"/>
<gene>
    <name evidence="12" type="ORF">PROFUN_00659</name>
</gene>
<feature type="domain" description="ABC transporter" evidence="11">
    <location>
        <begin position="141"/>
        <end position="391"/>
    </location>
</feature>
<dbReference type="PROSITE" id="PS00211">
    <property type="entry name" value="ABC_TRANSPORTER_1"/>
    <property type="match status" value="1"/>
</dbReference>
<dbReference type="SMART" id="SM00382">
    <property type="entry name" value="AAA"/>
    <property type="match status" value="2"/>
</dbReference>
<dbReference type="Pfam" id="PF19055">
    <property type="entry name" value="ABC2_membrane_7"/>
    <property type="match status" value="2"/>
</dbReference>
<keyword evidence="3" id="KW-0813">Transport</keyword>
<evidence type="ECO:0000313" key="13">
    <source>
        <dbReference type="Proteomes" id="UP000241769"/>
    </source>
</evidence>
<dbReference type="CDD" id="cd03232">
    <property type="entry name" value="ABCG_PDR_domain2"/>
    <property type="match status" value="1"/>
</dbReference>
<evidence type="ECO:0000256" key="10">
    <source>
        <dbReference type="SAM" id="Phobius"/>
    </source>
</evidence>